<evidence type="ECO:0000256" key="1">
    <source>
        <dbReference type="ARBA" id="ARBA00005165"/>
    </source>
</evidence>
<dbReference type="AlphaFoldDB" id="A0A0F4LYC8"/>
<dbReference type="GO" id="GO:0005737">
    <property type="term" value="C:cytoplasm"/>
    <property type="evidence" value="ECO:0007669"/>
    <property type="project" value="TreeGrafter"/>
</dbReference>
<comment type="catalytic activity">
    <reaction evidence="8 9 10">
        <text>2-[(2R,5Z)-2-carboxy-4-methylthiazol-5(2H)-ylidene]ethyl phosphate + 4-amino-2-methyl-5-(diphosphooxymethyl)pyrimidine + 2 H(+) = thiamine phosphate + CO2 + diphosphate</text>
        <dbReference type="Rhea" id="RHEA:47844"/>
        <dbReference type="ChEBI" id="CHEBI:15378"/>
        <dbReference type="ChEBI" id="CHEBI:16526"/>
        <dbReference type="ChEBI" id="CHEBI:33019"/>
        <dbReference type="ChEBI" id="CHEBI:37575"/>
        <dbReference type="ChEBI" id="CHEBI:57841"/>
        <dbReference type="ChEBI" id="CHEBI:62899"/>
        <dbReference type="EC" id="2.5.1.3"/>
    </reaction>
</comment>
<dbReference type="HAMAP" id="MF_00097">
    <property type="entry name" value="TMP_synthase"/>
    <property type="match status" value="1"/>
</dbReference>
<feature type="binding site" evidence="9">
    <location>
        <position position="174"/>
    </location>
    <ligand>
        <name>2-[(2R,5Z)-2-carboxy-4-methylthiazol-5(2H)-ylidene]ethyl phosphate</name>
        <dbReference type="ChEBI" id="CHEBI:62899"/>
    </ligand>
</feature>
<evidence type="ECO:0000256" key="6">
    <source>
        <dbReference type="ARBA" id="ARBA00047334"/>
    </source>
</evidence>
<dbReference type="Gene3D" id="3.20.20.70">
    <property type="entry name" value="Aldolase class I"/>
    <property type="match status" value="1"/>
</dbReference>
<feature type="domain" description="Thiamine phosphate synthase/TenI" evidence="12">
    <location>
        <begin position="12"/>
        <end position="196"/>
    </location>
</feature>
<dbReference type="InterPro" id="IPR036206">
    <property type="entry name" value="ThiamineP_synth_sf"/>
</dbReference>
<keyword evidence="3 9" id="KW-0479">Metal-binding</keyword>
<dbReference type="UniPathway" id="UPA00060">
    <property type="reaction ID" value="UER00141"/>
</dbReference>
<dbReference type="GO" id="GO:0004789">
    <property type="term" value="F:thiamine-phosphate diphosphorylase activity"/>
    <property type="evidence" value="ECO:0007669"/>
    <property type="project" value="UniProtKB-UniRule"/>
</dbReference>
<dbReference type="EMBL" id="JXJQ01000001">
    <property type="protein sequence ID" value="KJY63358.1"/>
    <property type="molecule type" value="Genomic_DNA"/>
</dbReference>
<dbReference type="InterPro" id="IPR022998">
    <property type="entry name" value="ThiamineP_synth_TenI"/>
</dbReference>
<reference evidence="13 14" key="1">
    <citation type="submission" date="2015-01" db="EMBL/GenBank/DDBJ databases">
        <title>Comparative genomics of the lactic acid bacteria isolated from the honey bee gut.</title>
        <authorList>
            <person name="Ellegaard K.M."/>
            <person name="Tamarit D."/>
            <person name="Javelind E."/>
            <person name="Olofsson T."/>
            <person name="Andersson S.G."/>
            <person name="Vasquez A."/>
        </authorList>
    </citation>
    <scope>NUCLEOTIDE SEQUENCE [LARGE SCALE GENOMIC DNA]</scope>
    <source>
        <strain evidence="13 14">Bin4</strain>
    </source>
</reference>
<feature type="binding site" evidence="9">
    <location>
        <position position="116"/>
    </location>
    <ligand>
        <name>4-amino-2-methyl-5-(diphosphooxymethyl)pyrimidine</name>
        <dbReference type="ChEBI" id="CHEBI:57841"/>
    </ligand>
</feature>
<dbReference type="EC" id="2.5.1.3" evidence="9"/>
<dbReference type="PANTHER" id="PTHR20857:SF15">
    <property type="entry name" value="THIAMINE-PHOSPHATE SYNTHASE"/>
    <property type="match status" value="1"/>
</dbReference>
<evidence type="ECO:0000256" key="7">
    <source>
        <dbReference type="ARBA" id="ARBA00047851"/>
    </source>
</evidence>
<feature type="binding site" evidence="9">
    <location>
        <begin position="143"/>
        <end position="145"/>
    </location>
    <ligand>
        <name>2-[(2R,5Z)-2-carboxy-4-methylthiazol-5(2H)-ylidene]ethyl phosphate</name>
        <dbReference type="ChEBI" id="CHEBI:62899"/>
    </ligand>
</feature>
<dbReference type="SUPFAM" id="SSF51391">
    <property type="entry name" value="Thiamin phosphate synthase"/>
    <property type="match status" value="1"/>
</dbReference>
<comment type="similarity">
    <text evidence="9 10">Belongs to the thiamine-phosphate synthase family.</text>
</comment>
<keyword evidence="14" id="KW-1185">Reference proteome</keyword>
<evidence type="ECO:0000256" key="9">
    <source>
        <dbReference type="HAMAP-Rule" id="MF_00097"/>
    </source>
</evidence>
<dbReference type="NCBIfam" id="TIGR00693">
    <property type="entry name" value="thiE"/>
    <property type="match status" value="1"/>
</dbReference>
<gene>
    <name evidence="9 13" type="primary">thiE</name>
    <name evidence="13" type="ORF">JG30_00380</name>
</gene>
<feature type="binding site" evidence="9">
    <location>
        <position position="146"/>
    </location>
    <ligand>
        <name>4-amino-2-methyl-5-(diphosphooxymethyl)pyrimidine</name>
        <dbReference type="ChEBI" id="CHEBI:57841"/>
    </ligand>
</feature>
<dbReference type="PANTHER" id="PTHR20857">
    <property type="entry name" value="THIAMINE-PHOSPHATE PYROPHOSPHORYLASE"/>
    <property type="match status" value="1"/>
</dbReference>
<comment type="pathway">
    <text evidence="1 9 11">Cofactor biosynthesis; thiamine diphosphate biosynthesis; thiamine phosphate from 4-amino-2-methyl-5-diphosphomethylpyrimidine and 4-methyl-5-(2-phosphoethyl)-thiazole: step 1/1.</text>
</comment>
<accession>A0A0F4LYC8</accession>
<dbReference type="InterPro" id="IPR034291">
    <property type="entry name" value="TMP_synthase"/>
</dbReference>
<evidence type="ECO:0000256" key="5">
    <source>
        <dbReference type="ARBA" id="ARBA00022977"/>
    </source>
</evidence>
<dbReference type="CDD" id="cd00564">
    <property type="entry name" value="TMP_TenI"/>
    <property type="match status" value="1"/>
</dbReference>
<comment type="function">
    <text evidence="9">Condenses 4-methyl-5-(beta-hydroxyethyl)thiazole monophosphate (THZ-P) and 2-methyl-4-amino-5-hydroxymethyl pyrimidine pyrophosphate (HMP-PP) to form thiamine monophosphate (TMP).</text>
</comment>
<dbReference type="PATRIC" id="fig|1218492.5.peg.149"/>
<evidence type="ECO:0000256" key="10">
    <source>
        <dbReference type="RuleBase" id="RU003826"/>
    </source>
</evidence>
<evidence type="ECO:0000256" key="3">
    <source>
        <dbReference type="ARBA" id="ARBA00022723"/>
    </source>
</evidence>
<feature type="binding site" evidence="9">
    <location>
        <position position="78"/>
    </location>
    <ligand>
        <name>Mg(2+)</name>
        <dbReference type="ChEBI" id="CHEBI:18420"/>
    </ligand>
</feature>
<evidence type="ECO:0000259" key="12">
    <source>
        <dbReference type="Pfam" id="PF02581"/>
    </source>
</evidence>
<dbReference type="FunFam" id="3.20.20.70:FF:000096">
    <property type="entry name" value="Thiamine-phosphate synthase"/>
    <property type="match status" value="1"/>
</dbReference>
<dbReference type="HOGENOM" id="CLU_018272_3_2_9"/>
<dbReference type="GO" id="GO:0009228">
    <property type="term" value="P:thiamine biosynthetic process"/>
    <property type="evidence" value="ECO:0007669"/>
    <property type="project" value="UniProtKB-KW"/>
</dbReference>
<feature type="binding site" evidence="9">
    <location>
        <position position="97"/>
    </location>
    <ligand>
        <name>Mg(2+)</name>
        <dbReference type="ChEBI" id="CHEBI:18420"/>
    </ligand>
</feature>
<comment type="catalytic activity">
    <reaction evidence="7 9 10">
        <text>2-(2-carboxy-4-methylthiazol-5-yl)ethyl phosphate + 4-amino-2-methyl-5-(diphosphooxymethyl)pyrimidine + 2 H(+) = thiamine phosphate + CO2 + diphosphate</text>
        <dbReference type="Rhea" id="RHEA:47848"/>
        <dbReference type="ChEBI" id="CHEBI:15378"/>
        <dbReference type="ChEBI" id="CHEBI:16526"/>
        <dbReference type="ChEBI" id="CHEBI:33019"/>
        <dbReference type="ChEBI" id="CHEBI:37575"/>
        <dbReference type="ChEBI" id="CHEBI:57841"/>
        <dbReference type="ChEBI" id="CHEBI:62890"/>
        <dbReference type="EC" id="2.5.1.3"/>
    </reaction>
</comment>
<keyword evidence="4 9" id="KW-0460">Magnesium</keyword>
<comment type="caution">
    <text evidence="13">The sequence shown here is derived from an EMBL/GenBank/DDBJ whole genome shotgun (WGS) entry which is preliminary data.</text>
</comment>
<feature type="binding site" evidence="9">
    <location>
        <position position="77"/>
    </location>
    <ligand>
        <name>4-amino-2-methyl-5-(diphosphooxymethyl)pyrimidine</name>
        <dbReference type="ChEBI" id="CHEBI:57841"/>
    </ligand>
</feature>
<keyword evidence="2 9" id="KW-0808">Transferase</keyword>
<name>A0A0F4LYC8_9LACO</name>
<evidence type="ECO:0000256" key="11">
    <source>
        <dbReference type="RuleBase" id="RU004253"/>
    </source>
</evidence>
<proteinExistence type="inferred from homology"/>
<dbReference type="GO" id="GO:0000287">
    <property type="term" value="F:magnesium ion binding"/>
    <property type="evidence" value="ECO:0007669"/>
    <property type="project" value="UniProtKB-UniRule"/>
</dbReference>
<comment type="cofactor">
    <cofactor evidence="9">
        <name>Mg(2+)</name>
        <dbReference type="ChEBI" id="CHEBI:18420"/>
    </cofactor>
    <text evidence="9">Binds 1 Mg(2+) ion per subunit.</text>
</comment>
<evidence type="ECO:0000256" key="2">
    <source>
        <dbReference type="ARBA" id="ARBA00022679"/>
    </source>
</evidence>
<dbReference type="Proteomes" id="UP000033558">
    <property type="component" value="Unassembled WGS sequence"/>
</dbReference>
<dbReference type="GO" id="GO:0009229">
    <property type="term" value="P:thiamine diphosphate biosynthetic process"/>
    <property type="evidence" value="ECO:0007669"/>
    <property type="project" value="UniProtKB-UniRule"/>
</dbReference>
<evidence type="ECO:0000313" key="14">
    <source>
        <dbReference type="Proteomes" id="UP000033558"/>
    </source>
</evidence>
<feature type="binding site" evidence="9">
    <location>
        <begin position="194"/>
        <end position="195"/>
    </location>
    <ligand>
        <name>2-[(2R,5Z)-2-carboxy-4-methylthiazol-5(2H)-ylidene]ethyl phosphate</name>
        <dbReference type="ChEBI" id="CHEBI:62899"/>
    </ligand>
</feature>
<evidence type="ECO:0000313" key="13">
    <source>
        <dbReference type="EMBL" id="KJY63358.1"/>
    </source>
</evidence>
<dbReference type="InterPro" id="IPR013785">
    <property type="entry name" value="Aldolase_TIM"/>
</dbReference>
<organism evidence="13 14">
    <name type="scientific">Bombilactobacillus mellifer</name>
    <dbReference type="NCBI Taxonomy" id="1218492"/>
    <lineage>
        <taxon>Bacteria</taxon>
        <taxon>Bacillati</taxon>
        <taxon>Bacillota</taxon>
        <taxon>Bacilli</taxon>
        <taxon>Lactobacillales</taxon>
        <taxon>Lactobacillaceae</taxon>
        <taxon>Bombilactobacillus</taxon>
    </lineage>
</organism>
<sequence length="220" mass="23390">MQKFNPRILQAYFICGSQDVPGLDLVKVVQQALAAGITAYQFRDKGPHSSYNMDQRAQVAAQLRELCQKAQVPFIVDDDVQLAQTLQADGLHLGQNDTAIQEVIDKVGSQMFIGYSCSNLTEVQAANQIAGIAYYGCGPVFATQSKADANPVIGLNGLQQLVQTAHRPVVAIGGITSGDLPAIAATKAAGSAVISMLAQSSDYPATVQQMLQTPWQVPAN</sequence>
<evidence type="ECO:0000256" key="8">
    <source>
        <dbReference type="ARBA" id="ARBA00047883"/>
    </source>
</evidence>
<dbReference type="STRING" id="1218492.JG30_00380"/>
<dbReference type="Pfam" id="PF02581">
    <property type="entry name" value="TMP-TENI"/>
    <property type="match status" value="1"/>
</dbReference>
<comment type="catalytic activity">
    <reaction evidence="6 9 10">
        <text>4-methyl-5-(2-phosphooxyethyl)-thiazole + 4-amino-2-methyl-5-(diphosphooxymethyl)pyrimidine + H(+) = thiamine phosphate + diphosphate</text>
        <dbReference type="Rhea" id="RHEA:22328"/>
        <dbReference type="ChEBI" id="CHEBI:15378"/>
        <dbReference type="ChEBI" id="CHEBI:33019"/>
        <dbReference type="ChEBI" id="CHEBI:37575"/>
        <dbReference type="ChEBI" id="CHEBI:57841"/>
        <dbReference type="ChEBI" id="CHEBI:58296"/>
        <dbReference type="EC" id="2.5.1.3"/>
    </reaction>
</comment>
<protein>
    <recommendedName>
        <fullName evidence="9">Thiamine-phosphate synthase</fullName>
        <shortName evidence="9">TP synthase</shortName>
        <shortName evidence="9">TPS</shortName>
        <ecNumber evidence="9">2.5.1.3</ecNumber>
    </recommendedName>
    <alternativeName>
        <fullName evidence="9">Thiamine-phosphate pyrophosphorylase</fullName>
        <shortName evidence="9">TMP pyrophosphorylase</shortName>
        <shortName evidence="9">TMP-PPase</shortName>
    </alternativeName>
</protein>
<keyword evidence="5 9" id="KW-0784">Thiamine biosynthesis</keyword>
<evidence type="ECO:0000256" key="4">
    <source>
        <dbReference type="ARBA" id="ARBA00022842"/>
    </source>
</evidence>
<dbReference type="OrthoDB" id="9812206at2"/>
<feature type="binding site" evidence="9">
    <location>
        <begin position="41"/>
        <end position="45"/>
    </location>
    <ligand>
        <name>4-amino-2-methyl-5-(diphosphooxymethyl)pyrimidine</name>
        <dbReference type="ChEBI" id="CHEBI:57841"/>
    </ligand>
</feature>
<dbReference type="RefSeq" id="WP_046315138.1">
    <property type="nucleotide sequence ID" value="NZ_JAMBJK010000014.1"/>
</dbReference>